<gene>
    <name evidence="1" type="ORF">LCGC14_2351390</name>
</gene>
<organism evidence="1">
    <name type="scientific">marine sediment metagenome</name>
    <dbReference type="NCBI Taxonomy" id="412755"/>
    <lineage>
        <taxon>unclassified sequences</taxon>
        <taxon>metagenomes</taxon>
        <taxon>ecological metagenomes</taxon>
    </lineage>
</organism>
<evidence type="ECO:0000313" key="1">
    <source>
        <dbReference type="EMBL" id="KKL45861.1"/>
    </source>
</evidence>
<dbReference type="AlphaFoldDB" id="A0A0F9CWN2"/>
<name>A0A0F9CWN2_9ZZZZ</name>
<proteinExistence type="predicted"/>
<protein>
    <submittedName>
        <fullName evidence="1">Uncharacterized protein</fullName>
    </submittedName>
</protein>
<reference evidence="1" key="1">
    <citation type="journal article" date="2015" name="Nature">
        <title>Complex archaea that bridge the gap between prokaryotes and eukaryotes.</title>
        <authorList>
            <person name="Spang A."/>
            <person name="Saw J.H."/>
            <person name="Jorgensen S.L."/>
            <person name="Zaremba-Niedzwiedzka K."/>
            <person name="Martijn J."/>
            <person name="Lind A.E."/>
            <person name="van Eijk R."/>
            <person name="Schleper C."/>
            <person name="Guy L."/>
            <person name="Ettema T.J."/>
        </authorList>
    </citation>
    <scope>NUCLEOTIDE SEQUENCE</scope>
</reference>
<accession>A0A0F9CWN2</accession>
<comment type="caution">
    <text evidence="1">The sequence shown here is derived from an EMBL/GenBank/DDBJ whole genome shotgun (WGS) entry which is preliminary data.</text>
</comment>
<dbReference type="EMBL" id="LAZR01034237">
    <property type="protein sequence ID" value="KKL45861.1"/>
    <property type="molecule type" value="Genomic_DNA"/>
</dbReference>
<sequence length="67" mass="8110">MVRTYQEVSKRAKKSIQIQVNKLVGKYGEKEVRLVVTKLFERLYKKRKLEETIKEKESELQKLKQKK</sequence>